<keyword evidence="2" id="KW-0812">Transmembrane</keyword>
<feature type="region of interest" description="Disordered" evidence="1">
    <location>
        <begin position="706"/>
        <end position="869"/>
    </location>
</feature>
<feature type="region of interest" description="Disordered" evidence="1">
    <location>
        <begin position="290"/>
        <end position="335"/>
    </location>
</feature>
<feature type="compositionally biased region" description="Pro residues" evidence="1">
    <location>
        <begin position="706"/>
        <end position="722"/>
    </location>
</feature>
<dbReference type="AlphaFoldDB" id="A0A250XMW6"/>
<evidence type="ECO:0000313" key="4">
    <source>
        <dbReference type="Proteomes" id="UP000232323"/>
    </source>
</evidence>
<organism evidence="3 4">
    <name type="scientific">Chlamydomonas eustigma</name>
    <dbReference type="NCBI Taxonomy" id="1157962"/>
    <lineage>
        <taxon>Eukaryota</taxon>
        <taxon>Viridiplantae</taxon>
        <taxon>Chlorophyta</taxon>
        <taxon>core chlorophytes</taxon>
        <taxon>Chlorophyceae</taxon>
        <taxon>CS clade</taxon>
        <taxon>Chlamydomonadales</taxon>
        <taxon>Chlamydomonadaceae</taxon>
        <taxon>Chlamydomonas</taxon>
    </lineage>
</organism>
<gene>
    <name evidence="3" type="ORF">CEUSTIGMA_g11829.t1</name>
</gene>
<feature type="compositionally biased region" description="Pro residues" evidence="1">
    <location>
        <begin position="645"/>
        <end position="693"/>
    </location>
</feature>
<feature type="region of interest" description="Disordered" evidence="1">
    <location>
        <begin position="461"/>
        <end position="525"/>
    </location>
</feature>
<dbReference type="STRING" id="1157962.A0A250XMW6"/>
<dbReference type="Proteomes" id="UP000232323">
    <property type="component" value="Unassembled WGS sequence"/>
</dbReference>
<feature type="compositionally biased region" description="Pro residues" evidence="1">
    <location>
        <begin position="731"/>
        <end position="865"/>
    </location>
</feature>
<dbReference type="EMBL" id="BEGY01000124">
    <property type="protein sequence ID" value="GAX84407.1"/>
    <property type="molecule type" value="Genomic_DNA"/>
</dbReference>
<sequence>MGVALRCSQAIKGLKRSFMTGTYLLWTTSIFTWACLISILPLTLVDGATQQWYCDSYSSGACPLCVNGSPCSTNISTLDQFWTNPSYCTLPYTVNSPPSSYKVPSSSICPSSQAGWSNGVLNLPIYQVGGSNIVLGQAYVFVTYQNMLYLTMTFNCNNLLSTTPTTQTVSVGLWSSPGLPAQYVNVVYQAGLSSCYTLQIDLANVCDPTRSATFNPSINSPMLSGCVVNGNTSSPGVNLSAPNTNLFLTVSATLQAYQNGQPNTCQATGSFLNGTLSYISPTSIQAVPLTVPPCIPPPPSPPPGPSPPSPKPPPSPAPPPSPPSPMPSPPPSPPFPPPMPVLITINTSQYLDPVTTCLVTQAEWNYLAFPYVGQWLSPALCVAPRNDSGGGSFMQVSFPFFLPYWAQHFVNSLTPSNTFNSALNLILSQQLMLPCQTVVTIYGPGPTITIPGPINNNAQYWPQFNCPPRPPPPPSPPGPPGPDPPVPSPPPPLPPPSPPPSPPTLPQAPPPSPLPPPSPPPSPPPPPFQMFMMQIIYQSDIGYYRNDCNSSLFLITYTFQVSYNDPIPAMYTPPICSYATPNTLQASVNFVNVSRAQLLVGNFNINSVGTFVNYFNIPCGSVITFSCAASSQSFGPTNVQQLRCPGPPPLPVASPPGPPPPPLSASPPPPPPPYFQTSPPPPPLPESPPPPPPFIIQYPPLPPFILPPAPPSLLQTSPPPLTPTAAGGQEPPVPPPFFSFVSPPPPPSPTSPPPPPVLSPPPPWTWPPTLPWSPPPPGSIPSPPTKSPPPPNKNPSPPVRVLSPPPPPRVSPSPPFLSPPPPLSPSPPLPVKAPPPVFKSPPPSIKSPSPSPIISPTLSPPPPGSPSTTITINVATQKASPLTAQDCTTFSFIAKYYLIPGVALVSGPTCVLNSPATSGANVYVVFTTSKDAINYLKAIAVTNTASTIVGALLLPCGVTSVIFSGAGQVASIYTSANLSGLVCSTSTPALSPPPKVGRLLQQHVSN</sequence>
<evidence type="ECO:0000256" key="1">
    <source>
        <dbReference type="SAM" id="MobiDB-lite"/>
    </source>
</evidence>
<feature type="region of interest" description="Disordered" evidence="1">
    <location>
        <begin position="638"/>
        <end position="693"/>
    </location>
</feature>
<evidence type="ECO:0000256" key="2">
    <source>
        <dbReference type="SAM" id="Phobius"/>
    </source>
</evidence>
<feature type="compositionally biased region" description="Pro residues" evidence="1">
    <location>
        <begin position="465"/>
        <end position="525"/>
    </location>
</feature>
<proteinExistence type="predicted"/>
<accession>A0A250XMW6</accession>
<dbReference type="OrthoDB" id="541339at2759"/>
<dbReference type="PRINTS" id="PR01217">
    <property type="entry name" value="PRICHEXTENSN"/>
</dbReference>
<keyword evidence="4" id="KW-1185">Reference proteome</keyword>
<name>A0A250XMW6_9CHLO</name>
<evidence type="ECO:0000313" key="3">
    <source>
        <dbReference type="EMBL" id="GAX84407.1"/>
    </source>
</evidence>
<protein>
    <recommendedName>
        <fullName evidence="5">Pherophorin domain-containing protein</fullName>
    </recommendedName>
</protein>
<reference evidence="3 4" key="1">
    <citation type="submission" date="2017-08" db="EMBL/GenBank/DDBJ databases">
        <title>Acidophilic green algal genome provides insights into adaptation to an acidic environment.</title>
        <authorList>
            <person name="Hirooka S."/>
            <person name="Hirose Y."/>
            <person name="Kanesaki Y."/>
            <person name="Higuchi S."/>
            <person name="Fujiwara T."/>
            <person name="Onuma R."/>
            <person name="Era A."/>
            <person name="Ohbayashi R."/>
            <person name="Uzuka A."/>
            <person name="Nozaki H."/>
            <person name="Yoshikawa H."/>
            <person name="Miyagishima S.Y."/>
        </authorList>
    </citation>
    <scope>NUCLEOTIDE SEQUENCE [LARGE SCALE GENOMIC DNA]</scope>
    <source>
        <strain evidence="3 4">NIES-2499</strain>
    </source>
</reference>
<feature type="transmembrane region" description="Helical" evidence="2">
    <location>
        <begin position="21"/>
        <end position="44"/>
    </location>
</feature>
<keyword evidence="2" id="KW-1133">Transmembrane helix</keyword>
<comment type="caution">
    <text evidence="3">The sequence shown here is derived from an EMBL/GenBank/DDBJ whole genome shotgun (WGS) entry which is preliminary data.</text>
</comment>
<evidence type="ECO:0008006" key="5">
    <source>
        <dbReference type="Google" id="ProtNLM"/>
    </source>
</evidence>
<keyword evidence="2" id="KW-0472">Membrane</keyword>